<keyword evidence="4" id="KW-1133">Transmembrane helix</keyword>
<dbReference type="InterPro" id="IPR018060">
    <property type="entry name" value="HTH_AraC"/>
</dbReference>
<keyword evidence="8" id="KW-1185">Reference proteome</keyword>
<evidence type="ECO:0000256" key="4">
    <source>
        <dbReference type="SAM" id="Phobius"/>
    </source>
</evidence>
<evidence type="ECO:0000256" key="2">
    <source>
        <dbReference type="ARBA" id="ARBA00023125"/>
    </source>
</evidence>
<keyword evidence="2" id="KW-0238">DNA-binding</keyword>
<comment type="caution">
    <text evidence="7">The sequence shown here is derived from an EMBL/GenBank/DDBJ whole genome shotgun (WGS) entry which is preliminary data.</text>
</comment>
<feature type="domain" description="HTH araC/xylS-type" evidence="6">
    <location>
        <begin position="441"/>
        <end position="549"/>
    </location>
</feature>
<dbReference type="PROSITE" id="PS01124">
    <property type="entry name" value="HTH_ARAC_FAMILY_2"/>
    <property type="match status" value="1"/>
</dbReference>
<keyword evidence="4" id="KW-0812">Transmembrane</keyword>
<dbReference type="Gene3D" id="1.25.40.10">
    <property type="entry name" value="Tetratricopeptide repeat domain"/>
    <property type="match status" value="1"/>
</dbReference>
<keyword evidence="3" id="KW-0804">Transcription</keyword>
<dbReference type="RefSeq" id="WP_151672591.1">
    <property type="nucleotide sequence ID" value="NZ_BKCG01000001.1"/>
</dbReference>
<dbReference type="SUPFAM" id="SSF46689">
    <property type="entry name" value="Homeodomain-like"/>
    <property type="match status" value="1"/>
</dbReference>
<name>A0A5J4IXC7_9FLAO</name>
<keyword evidence="5" id="KW-0732">Signal</keyword>
<organism evidence="7 8">
    <name type="scientific">Patiriisocius marinus</name>
    <dbReference type="NCBI Taxonomy" id="1397112"/>
    <lineage>
        <taxon>Bacteria</taxon>
        <taxon>Pseudomonadati</taxon>
        <taxon>Bacteroidota</taxon>
        <taxon>Flavobacteriia</taxon>
        <taxon>Flavobacteriales</taxon>
        <taxon>Flavobacteriaceae</taxon>
        <taxon>Patiriisocius</taxon>
    </lineage>
</organism>
<dbReference type="Gene3D" id="1.10.10.60">
    <property type="entry name" value="Homeodomain-like"/>
    <property type="match status" value="2"/>
</dbReference>
<proteinExistence type="predicted"/>
<accession>A0A5J4IXC7</accession>
<feature type="transmembrane region" description="Helical" evidence="4">
    <location>
        <begin position="384"/>
        <end position="402"/>
    </location>
</feature>
<evidence type="ECO:0000313" key="8">
    <source>
        <dbReference type="Proteomes" id="UP000326509"/>
    </source>
</evidence>
<feature type="chain" id="PRO_5023842262" description="HTH araC/xylS-type domain-containing protein" evidence="5">
    <location>
        <begin position="21"/>
        <end position="555"/>
    </location>
</feature>
<evidence type="ECO:0000313" key="7">
    <source>
        <dbReference type="EMBL" id="GER58520.1"/>
    </source>
</evidence>
<dbReference type="GO" id="GO:0003700">
    <property type="term" value="F:DNA-binding transcription factor activity"/>
    <property type="evidence" value="ECO:0007669"/>
    <property type="project" value="InterPro"/>
</dbReference>
<feature type="signal peptide" evidence="5">
    <location>
        <begin position="1"/>
        <end position="20"/>
    </location>
</feature>
<dbReference type="EMBL" id="BKCG01000001">
    <property type="protein sequence ID" value="GER58520.1"/>
    <property type="molecule type" value="Genomic_DNA"/>
</dbReference>
<gene>
    <name evidence="7" type="ORF">ULMA_06280</name>
</gene>
<reference evidence="7 8" key="1">
    <citation type="submission" date="2019-08" db="EMBL/GenBank/DDBJ databases">
        <title>Draft genome sequence of Ulvibacter marinus type strain NBRC 109484.</title>
        <authorList>
            <person name="Kawano K."/>
            <person name="Ushijima N."/>
            <person name="Kihara M."/>
            <person name="Itoh H."/>
        </authorList>
    </citation>
    <scope>NUCLEOTIDE SEQUENCE [LARGE SCALE GENOMIC DNA]</scope>
    <source>
        <strain evidence="7 8">NBRC 109484</strain>
    </source>
</reference>
<evidence type="ECO:0000259" key="6">
    <source>
        <dbReference type="PROSITE" id="PS01124"/>
    </source>
</evidence>
<dbReference type="PANTHER" id="PTHR43280">
    <property type="entry name" value="ARAC-FAMILY TRANSCRIPTIONAL REGULATOR"/>
    <property type="match status" value="1"/>
</dbReference>
<dbReference type="InterPro" id="IPR009057">
    <property type="entry name" value="Homeodomain-like_sf"/>
</dbReference>
<evidence type="ECO:0000256" key="1">
    <source>
        <dbReference type="ARBA" id="ARBA00023015"/>
    </source>
</evidence>
<evidence type="ECO:0000256" key="3">
    <source>
        <dbReference type="ARBA" id="ARBA00023163"/>
    </source>
</evidence>
<evidence type="ECO:0000256" key="5">
    <source>
        <dbReference type="SAM" id="SignalP"/>
    </source>
</evidence>
<dbReference type="Proteomes" id="UP000326509">
    <property type="component" value="Unassembled WGS sequence"/>
</dbReference>
<dbReference type="Pfam" id="PF12833">
    <property type="entry name" value="HTH_18"/>
    <property type="match status" value="1"/>
</dbReference>
<keyword evidence="1" id="KW-0805">Transcription regulation</keyword>
<dbReference type="OrthoDB" id="5295174at2"/>
<sequence length="555" mass="64449">MKFKLLFIFVIVFCSSILHAQEYSGAYLESKSYDYLSLLFDQKIRDTATATQIARAKISKARREQDFTQIGMGYEQLARVSKKEVALIMLDSTIHYAINSSHPDLPAKGYLYKSYIEFFNEQYVSSLRNAILGYNSAKQKENVEQQIAALNSISAVNKLWGNYEKSIETDFLTLDLLKNSPSLDVKYYLVALKNIGLGYVRLKEPDKALHYYKIGIDAALKVNDSVSYYEFVSQTTAPLLLKNRVRSAKDSLIKGDNYRDYFSPGYMYYYNLNLGKYYIRIGDKARGIRFLKKLDEEYTQTKLVQPELSEVYEILIDHYREDTNTKKQIGYLNKLIEVNDLINSKKQKIKSETNEGFIIPKLVEDKEVELDTLKEKNEIDKTRMWWAIASLCLIVFILALIYSRQLVYRKRFEQLVKNQKADPKKAEVTAKKSDISAAIIESILSQLEVFESEKKYRDKSITLNKAAKSFGTNSTYLSKVINLEKDKNFSQYLNDLRVDFAMNEINNNPRFRKYTIKAIAEESGFKSGESFSKAFYKIYKIYPSYYLKKLEKTKD</sequence>
<dbReference type="AlphaFoldDB" id="A0A5J4IXC7"/>
<dbReference type="SMART" id="SM00342">
    <property type="entry name" value="HTH_ARAC"/>
    <property type="match status" value="1"/>
</dbReference>
<keyword evidence="4" id="KW-0472">Membrane</keyword>
<dbReference type="InterPro" id="IPR011990">
    <property type="entry name" value="TPR-like_helical_dom_sf"/>
</dbReference>
<dbReference type="SUPFAM" id="SSF48452">
    <property type="entry name" value="TPR-like"/>
    <property type="match status" value="1"/>
</dbReference>
<dbReference type="PANTHER" id="PTHR43280:SF2">
    <property type="entry name" value="HTH-TYPE TRANSCRIPTIONAL REGULATOR EXSA"/>
    <property type="match status" value="1"/>
</dbReference>
<dbReference type="GO" id="GO:0043565">
    <property type="term" value="F:sequence-specific DNA binding"/>
    <property type="evidence" value="ECO:0007669"/>
    <property type="project" value="InterPro"/>
</dbReference>
<protein>
    <recommendedName>
        <fullName evidence="6">HTH araC/xylS-type domain-containing protein</fullName>
    </recommendedName>
</protein>